<protein>
    <submittedName>
        <fullName evidence="1">PmoA family protein</fullName>
    </submittedName>
</protein>
<dbReference type="Proteomes" id="UP000825051">
    <property type="component" value="Chromosome"/>
</dbReference>
<proteinExistence type="predicted"/>
<dbReference type="RefSeq" id="WP_220162904.1">
    <property type="nucleotide sequence ID" value="NZ_CP080507.1"/>
</dbReference>
<dbReference type="AlphaFoldDB" id="A0A8F9TU15"/>
<keyword evidence="2" id="KW-1185">Reference proteome</keyword>
<reference evidence="1" key="1">
    <citation type="submission" date="2021-08" db="EMBL/GenBank/DDBJ databases">
        <title>Genome of a novel bacterium of the phylum Verrucomicrobia, Oleiharenicola sp. KSB-15.</title>
        <authorList>
            <person name="Chung J.-H."/>
            <person name="Ahn J.-H."/>
            <person name="Yoon Y."/>
            <person name="Kim D.-Y."/>
            <person name="An S.-H."/>
            <person name="Park I."/>
            <person name="Yeon J."/>
        </authorList>
    </citation>
    <scope>NUCLEOTIDE SEQUENCE</scope>
    <source>
        <strain evidence="1">KSB-15</strain>
    </source>
</reference>
<dbReference type="Pfam" id="PF14100">
    <property type="entry name" value="DUF6807"/>
    <property type="match status" value="1"/>
</dbReference>
<dbReference type="InterPro" id="IPR029475">
    <property type="entry name" value="DUF6807"/>
</dbReference>
<dbReference type="EMBL" id="CP080507">
    <property type="protein sequence ID" value="QYM79259.1"/>
    <property type="molecule type" value="Genomic_DNA"/>
</dbReference>
<sequence>MKSLRLHHEAGRAVAVALAGEAGAPEALLCRYVYASAEAANESPRPYFHPLNSLAGDTLTNFRPNDHPWHHGLSLTVNHAGTANFWGGPTCLRPDGYQWRDDHGAQHHLEWSTLAAEGATATLAHTLAWRRSGETIFTERREIVLALDAAGHAWSLHWRSALRNATTRDLALGNPSSAGGLAGSHYTGLQFRGARALLDDHLDKTIEIIAEGGLTGEKAVHGAKAGWMEWHAQSDTTLHRVKIRFTNNSGPLQWFVRRGYPLAAFPFQADQDYVLAPGATLSLDHTLTFTQS</sequence>
<accession>A0A8F9TU15</accession>
<evidence type="ECO:0000313" key="2">
    <source>
        <dbReference type="Proteomes" id="UP000825051"/>
    </source>
</evidence>
<name>A0A8F9TU15_9BACT</name>
<gene>
    <name evidence="1" type="ORF">K0B96_01175</name>
</gene>
<dbReference type="KEGG" id="ole:K0B96_01175"/>
<organism evidence="1 2">
    <name type="scientific">Horticoccus luteus</name>
    <dbReference type="NCBI Taxonomy" id="2862869"/>
    <lineage>
        <taxon>Bacteria</taxon>
        <taxon>Pseudomonadati</taxon>
        <taxon>Verrucomicrobiota</taxon>
        <taxon>Opitutia</taxon>
        <taxon>Opitutales</taxon>
        <taxon>Opitutaceae</taxon>
        <taxon>Horticoccus</taxon>
    </lineage>
</organism>
<evidence type="ECO:0000313" key="1">
    <source>
        <dbReference type="EMBL" id="QYM79259.1"/>
    </source>
</evidence>